<evidence type="ECO:0000313" key="6">
    <source>
        <dbReference type="EMBL" id="GGR56878.1"/>
    </source>
</evidence>
<evidence type="ECO:0000256" key="3">
    <source>
        <dbReference type="ARBA" id="ARBA00022679"/>
    </source>
</evidence>
<dbReference type="GO" id="GO:0008168">
    <property type="term" value="F:methyltransferase activity"/>
    <property type="evidence" value="ECO:0007669"/>
    <property type="project" value="UniProtKB-KW"/>
</dbReference>
<comment type="similarity">
    <text evidence="1">Belongs to the methyltransferase superfamily.</text>
</comment>
<dbReference type="CDD" id="cd02440">
    <property type="entry name" value="AdoMet_MTases"/>
    <property type="match status" value="1"/>
</dbReference>
<feature type="region of interest" description="Disordered" evidence="4">
    <location>
        <begin position="1"/>
        <end position="20"/>
    </location>
</feature>
<protein>
    <submittedName>
        <fullName evidence="6">S-adenosyl-L-methionine (SAM)-dependent methyltransferase PhcB</fullName>
    </submittedName>
</protein>
<sequence>MSDHPARADHATPDTSSAAQFNRHAAKYAASEVHRHGPSLPALLGAADPHAADVALDVATGTGNTALALAPHVAHVTGLDVAEGMLAHARDRAAQEGVPNATFVVGSAEAVPFPDGSFTLVTSRHAPHHFRDLPRFLAEARRVLKPGGRLVIADQISPAPDLQAWIDAYQRRRDPSHHAQRTVPAWQALAREAGLRWAGETLVPYRLEFAWWTAQSGSTPETVQALREMVAALTPPQQAAIGAEFDAAGQLSAHVDQMMVARLERD</sequence>
<name>A0ABQ2RT13_9DEIO</name>
<dbReference type="PANTHER" id="PTHR44942:SF4">
    <property type="entry name" value="METHYLTRANSFERASE TYPE 11 DOMAIN-CONTAINING PROTEIN"/>
    <property type="match status" value="1"/>
</dbReference>
<evidence type="ECO:0000256" key="2">
    <source>
        <dbReference type="ARBA" id="ARBA00022603"/>
    </source>
</evidence>
<keyword evidence="7" id="KW-1185">Reference proteome</keyword>
<dbReference type="InterPro" id="IPR029063">
    <property type="entry name" value="SAM-dependent_MTases_sf"/>
</dbReference>
<reference evidence="7" key="1">
    <citation type="journal article" date="2019" name="Int. J. Syst. Evol. Microbiol.">
        <title>The Global Catalogue of Microorganisms (GCM) 10K type strain sequencing project: providing services to taxonomists for standard genome sequencing and annotation.</title>
        <authorList>
            <consortium name="The Broad Institute Genomics Platform"/>
            <consortium name="The Broad Institute Genome Sequencing Center for Infectious Disease"/>
            <person name="Wu L."/>
            <person name="Ma J."/>
        </authorList>
    </citation>
    <scope>NUCLEOTIDE SEQUENCE [LARGE SCALE GENOMIC DNA]</scope>
    <source>
        <strain evidence="7">JCM 31404</strain>
    </source>
</reference>
<dbReference type="GO" id="GO:0032259">
    <property type="term" value="P:methylation"/>
    <property type="evidence" value="ECO:0007669"/>
    <property type="project" value="UniProtKB-KW"/>
</dbReference>
<keyword evidence="2 6" id="KW-0489">Methyltransferase</keyword>
<feature type="domain" description="Methyltransferase type 11" evidence="5">
    <location>
        <begin position="56"/>
        <end position="152"/>
    </location>
</feature>
<gene>
    <name evidence="6" type="ORF">GCM10008959_18140</name>
</gene>
<dbReference type="SUPFAM" id="SSF53335">
    <property type="entry name" value="S-adenosyl-L-methionine-dependent methyltransferases"/>
    <property type="match status" value="1"/>
</dbReference>
<comment type="caution">
    <text evidence="6">The sequence shown here is derived from an EMBL/GenBank/DDBJ whole genome shotgun (WGS) entry which is preliminary data.</text>
</comment>
<evidence type="ECO:0000313" key="7">
    <source>
        <dbReference type="Proteomes" id="UP000634308"/>
    </source>
</evidence>
<dbReference type="PANTHER" id="PTHR44942">
    <property type="entry name" value="METHYLTRANSF_11 DOMAIN-CONTAINING PROTEIN"/>
    <property type="match status" value="1"/>
</dbReference>
<dbReference type="EMBL" id="BMQM01000010">
    <property type="protein sequence ID" value="GGR56878.1"/>
    <property type="molecule type" value="Genomic_DNA"/>
</dbReference>
<feature type="compositionally biased region" description="Basic and acidic residues" evidence="4">
    <location>
        <begin position="1"/>
        <end position="12"/>
    </location>
</feature>
<dbReference type="RefSeq" id="WP_189064674.1">
    <property type="nucleotide sequence ID" value="NZ_BMQM01000010.1"/>
</dbReference>
<evidence type="ECO:0000256" key="1">
    <source>
        <dbReference type="ARBA" id="ARBA00008361"/>
    </source>
</evidence>
<proteinExistence type="inferred from homology"/>
<evidence type="ECO:0000256" key="4">
    <source>
        <dbReference type="SAM" id="MobiDB-lite"/>
    </source>
</evidence>
<dbReference type="InterPro" id="IPR051052">
    <property type="entry name" value="Diverse_substrate_MTase"/>
</dbReference>
<dbReference type="Pfam" id="PF08241">
    <property type="entry name" value="Methyltransf_11"/>
    <property type="match status" value="1"/>
</dbReference>
<accession>A0ABQ2RT13</accession>
<dbReference type="InterPro" id="IPR013216">
    <property type="entry name" value="Methyltransf_11"/>
</dbReference>
<dbReference type="Proteomes" id="UP000634308">
    <property type="component" value="Unassembled WGS sequence"/>
</dbReference>
<evidence type="ECO:0000259" key="5">
    <source>
        <dbReference type="Pfam" id="PF08241"/>
    </source>
</evidence>
<keyword evidence="3" id="KW-0808">Transferase</keyword>
<organism evidence="6 7">
    <name type="scientific">Deinococcus seoulensis</name>
    <dbReference type="NCBI Taxonomy" id="1837379"/>
    <lineage>
        <taxon>Bacteria</taxon>
        <taxon>Thermotogati</taxon>
        <taxon>Deinococcota</taxon>
        <taxon>Deinococci</taxon>
        <taxon>Deinococcales</taxon>
        <taxon>Deinococcaceae</taxon>
        <taxon>Deinococcus</taxon>
    </lineage>
</organism>
<dbReference type="Gene3D" id="3.40.50.150">
    <property type="entry name" value="Vaccinia Virus protein VP39"/>
    <property type="match status" value="1"/>
</dbReference>